<protein>
    <submittedName>
        <fullName evidence="5">Endocuticle structural glycoprotein SgAbd-5-like</fullName>
    </submittedName>
</protein>
<dbReference type="Proteomes" id="UP000695000">
    <property type="component" value="Unplaced"/>
</dbReference>
<dbReference type="PROSITE" id="PS51155">
    <property type="entry name" value="CHIT_BIND_RR_2"/>
    <property type="match status" value="1"/>
</dbReference>
<gene>
    <name evidence="5" type="primary">LOC108567271</name>
</gene>
<evidence type="ECO:0000256" key="2">
    <source>
        <dbReference type="PROSITE-ProRule" id="PRU00497"/>
    </source>
</evidence>
<dbReference type="PANTHER" id="PTHR10380:SF218">
    <property type="entry name" value="ADULT CUTICLE PROTEIN 65AA-RELATED"/>
    <property type="match status" value="1"/>
</dbReference>
<proteinExistence type="predicted"/>
<keyword evidence="3" id="KW-0732">Signal</keyword>
<accession>A0ABM1N8H5</accession>
<evidence type="ECO:0000313" key="5">
    <source>
        <dbReference type="RefSeq" id="XP_017783125.1"/>
    </source>
</evidence>
<evidence type="ECO:0000256" key="3">
    <source>
        <dbReference type="SAM" id="SignalP"/>
    </source>
</evidence>
<name>A0ABM1N8H5_NICVS</name>
<dbReference type="PANTHER" id="PTHR10380">
    <property type="entry name" value="CUTICLE PROTEIN"/>
    <property type="match status" value="1"/>
</dbReference>
<dbReference type="RefSeq" id="XP_017783125.1">
    <property type="nucleotide sequence ID" value="XM_017927636.1"/>
</dbReference>
<dbReference type="GeneID" id="108567271"/>
<dbReference type="InterPro" id="IPR000618">
    <property type="entry name" value="Insect_cuticle"/>
</dbReference>
<keyword evidence="4" id="KW-1185">Reference proteome</keyword>
<evidence type="ECO:0000256" key="1">
    <source>
        <dbReference type="ARBA" id="ARBA00022460"/>
    </source>
</evidence>
<evidence type="ECO:0000313" key="4">
    <source>
        <dbReference type="Proteomes" id="UP000695000"/>
    </source>
</evidence>
<dbReference type="InterPro" id="IPR050468">
    <property type="entry name" value="Cuticle_Struct_Prot"/>
</dbReference>
<reference evidence="5" key="1">
    <citation type="submission" date="2025-08" db="UniProtKB">
        <authorList>
            <consortium name="RefSeq"/>
        </authorList>
    </citation>
    <scope>IDENTIFICATION</scope>
    <source>
        <tissue evidence="5">Whole Larva</tissue>
    </source>
</reference>
<organism evidence="4 5">
    <name type="scientific">Nicrophorus vespilloides</name>
    <name type="common">Boreal carrion beetle</name>
    <dbReference type="NCBI Taxonomy" id="110193"/>
    <lineage>
        <taxon>Eukaryota</taxon>
        <taxon>Metazoa</taxon>
        <taxon>Ecdysozoa</taxon>
        <taxon>Arthropoda</taxon>
        <taxon>Hexapoda</taxon>
        <taxon>Insecta</taxon>
        <taxon>Pterygota</taxon>
        <taxon>Neoptera</taxon>
        <taxon>Endopterygota</taxon>
        <taxon>Coleoptera</taxon>
        <taxon>Polyphaga</taxon>
        <taxon>Staphyliniformia</taxon>
        <taxon>Silphidae</taxon>
        <taxon>Nicrophorinae</taxon>
        <taxon>Nicrophorus</taxon>
    </lineage>
</organism>
<feature type="chain" id="PRO_5045310972" evidence="3">
    <location>
        <begin position="17"/>
        <end position="106"/>
    </location>
</feature>
<feature type="signal peptide" evidence="3">
    <location>
        <begin position="1"/>
        <end position="16"/>
    </location>
</feature>
<sequence>MKTLLLVLSVVGVCLARPQGGKDATIVRYESENGGAIDGYKFGFETSDGTKRDEEGTLKDLGGTEGPAIVIKGSFTWTDPESGQTFTINFVADENGYQPEGAHLPK</sequence>
<keyword evidence="1 2" id="KW-0193">Cuticle</keyword>
<dbReference type="Pfam" id="PF00379">
    <property type="entry name" value="Chitin_bind_4"/>
    <property type="match status" value="1"/>
</dbReference>